<dbReference type="InterPro" id="IPR027417">
    <property type="entry name" value="P-loop_NTPase"/>
</dbReference>
<dbReference type="OrthoDB" id="9815712at2"/>
<dbReference type="PROSITE" id="PS00211">
    <property type="entry name" value="ABC_TRANSPORTER_1"/>
    <property type="match status" value="1"/>
</dbReference>
<dbReference type="eggNOG" id="COG0444">
    <property type="taxonomic scope" value="Bacteria"/>
</dbReference>
<proteinExistence type="predicted"/>
<dbReference type="RefSeq" id="WP_013176681.1">
    <property type="nucleotide sequence ID" value="NC_014221.1"/>
</dbReference>
<dbReference type="KEGG" id="tra:Trad_0159"/>
<dbReference type="InterPro" id="IPR003593">
    <property type="entry name" value="AAA+_ATPase"/>
</dbReference>
<sequence length="343" mass="38151">MVDDVLTVQNLKAYYQMAYFGVKREVRAVDDITLTVRKNEIYGIAGESSSGKTTLIKTFAAAIRPPLRIVGGSVTYNFGGQLIEPNTAKKEEVDKIRWKHLAYIMQGSMSVLNPVRRIRHSFEDFALRPMGVAKKEFWQRVEAHLKRLNLSPEVLNAYPHELSGGMRQRVTIALATVCRPQFIIADEPTTALDVVVQKDVLAMLRDVQKQMGSSVVFVTHDMSVHANMADRIGIMYAGRLVEEGPTRALFTAPKHPYTAHLVASLPRIGDTTQKPALEGQPPNLADPPQGCRFHPRCPLAIARCETEVPPLALIGADHRTACWRAADVRPLTTLRPQRAEVVS</sequence>
<dbReference type="CDD" id="cd03257">
    <property type="entry name" value="ABC_NikE_OppD_transporters"/>
    <property type="match status" value="1"/>
</dbReference>
<accession>D7CXU1</accession>
<keyword evidence="6" id="KW-1185">Reference proteome</keyword>
<evidence type="ECO:0000313" key="6">
    <source>
        <dbReference type="Proteomes" id="UP000000379"/>
    </source>
</evidence>
<dbReference type="AlphaFoldDB" id="D7CXU1"/>
<dbReference type="STRING" id="649638.Trad_0159"/>
<reference evidence="5 6" key="2">
    <citation type="journal article" date="2011" name="Stand. Genomic Sci.">
        <title>Complete genome sequence of Truepera radiovictrix type strain (RQ-24).</title>
        <authorList>
            <person name="Ivanova N."/>
            <person name="Rohde C."/>
            <person name="Munk C."/>
            <person name="Nolan M."/>
            <person name="Lucas S."/>
            <person name="Del Rio T.G."/>
            <person name="Tice H."/>
            <person name="Deshpande S."/>
            <person name="Cheng J.F."/>
            <person name="Tapia R."/>
            <person name="Han C."/>
            <person name="Goodwin L."/>
            <person name="Pitluck S."/>
            <person name="Liolios K."/>
            <person name="Mavromatis K."/>
            <person name="Mikhailova N."/>
            <person name="Pati A."/>
            <person name="Chen A."/>
            <person name="Palaniappan K."/>
            <person name="Land M."/>
            <person name="Hauser L."/>
            <person name="Chang Y.J."/>
            <person name="Jeffries C.D."/>
            <person name="Brambilla E."/>
            <person name="Rohde M."/>
            <person name="Goker M."/>
            <person name="Tindall B.J."/>
            <person name="Woyke T."/>
            <person name="Bristow J."/>
            <person name="Eisen J.A."/>
            <person name="Markowitz V."/>
            <person name="Hugenholtz P."/>
            <person name="Kyrpides N.C."/>
            <person name="Klenk H.P."/>
            <person name="Lapidus A."/>
        </authorList>
    </citation>
    <scope>NUCLEOTIDE SEQUENCE [LARGE SCALE GENOMIC DNA]</scope>
    <source>
        <strain evidence="6">DSM 17093 / CIP 108686 / LMG 22925 / RQ-24</strain>
    </source>
</reference>
<dbReference type="SMART" id="SM00382">
    <property type="entry name" value="AAA"/>
    <property type="match status" value="1"/>
</dbReference>
<keyword evidence="3" id="KW-0067">ATP-binding</keyword>
<dbReference type="PANTHER" id="PTHR43067">
    <property type="entry name" value="OLIGOPEPTIDE/DIPEPTIDE ABC TRANSPORTER, ATPASE SUBUNIT"/>
    <property type="match status" value="1"/>
</dbReference>
<dbReference type="Gene3D" id="3.40.50.300">
    <property type="entry name" value="P-loop containing nucleotide triphosphate hydrolases"/>
    <property type="match status" value="1"/>
</dbReference>
<feature type="domain" description="ABC transporter" evidence="4">
    <location>
        <begin position="6"/>
        <end position="262"/>
    </location>
</feature>
<name>D7CXU1_TRURR</name>
<dbReference type="NCBIfam" id="TIGR01727">
    <property type="entry name" value="oligo_HPY"/>
    <property type="match status" value="1"/>
</dbReference>
<dbReference type="GO" id="GO:0005524">
    <property type="term" value="F:ATP binding"/>
    <property type="evidence" value="ECO:0007669"/>
    <property type="project" value="UniProtKB-KW"/>
</dbReference>
<evidence type="ECO:0000259" key="4">
    <source>
        <dbReference type="PROSITE" id="PS50893"/>
    </source>
</evidence>
<dbReference type="Proteomes" id="UP000000379">
    <property type="component" value="Chromosome"/>
</dbReference>
<dbReference type="InterPro" id="IPR017871">
    <property type="entry name" value="ABC_transporter-like_CS"/>
</dbReference>
<dbReference type="InterPro" id="IPR013563">
    <property type="entry name" value="Oligopep_ABC_C"/>
</dbReference>
<evidence type="ECO:0000256" key="1">
    <source>
        <dbReference type="ARBA" id="ARBA00022448"/>
    </source>
</evidence>
<evidence type="ECO:0000256" key="3">
    <source>
        <dbReference type="ARBA" id="ARBA00022840"/>
    </source>
</evidence>
<keyword evidence="2" id="KW-0547">Nucleotide-binding</keyword>
<dbReference type="PROSITE" id="PS50893">
    <property type="entry name" value="ABC_TRANSPORTER_2"/>
    <property type="match status" value="1"/>
</dbReference>
<dbReference type="Pfam" id="PF00005">
    <property type="entry name" value="ABC_tran"/>
    <property type="match status" value="1"/>
</dbReference>
<gene>
    <name evidence="5" type="ordered locus">Trad_0159</name>
</gene>
<dbReference type="GO" id="GO:0016887">
    <property type="term" value="F:ATP hydrolysis activity"/>
    <property type="evidence" value="ECO:0007669"/>
    <property type="project" value="InterPro"/>
</dbReference>
<dbReference type="EMBL" id="CP002049">
    <property type="protein sequence ID" value="ADI13301.1"/>
    <property type="molecule type" value="Genomic_DNA"/>
</dbReference>
<dbReference type="GO" id="GO:0015833">
    <property type="term" value="P:peptide transport"/>
    <property type="evidence" value="ECO:0007669"/>
    <property type="project" value="InterPro"/>
</dbReference>
<protein>
    <submittedName>
        <fullName evidence="5">Oligopeptide/dipeptide ABC transporter, ATPase subunit</fullName>
    </submittedName>
</protein>
<dbReference type="InterPro" id="IPR003439">
    <property type="entry name" value="ABC_transporter-like_ATP-bd"/>
</dbReference>
<organism evidence="5 6">
    <name type="scientific">Truepera radiovictrix (strain DSM 17093 / CIP 108686 / LMG 22925 / RQ-24)</name>
    <dbReference type="NCBI Taxonomy" id="649638"/>
    <lineage>
        <taxon>Bacteria</taxon>
        <taxon>Thermotogati</taxon>
        <taxon>Deinococcota</taxon>
        <taxon>Deinococci</taxon>
        <taxon>Trueperales</taxon>
        <taxon>Trueperaceae</taxon>
        <taxon>Truepera</taxon>
    </lineage>
</organism>
<dbReference type="HOGENOM" id="CLU_000604_1_23_0"/>
<dbReference type="Pfam" id="PF08352">
    <property type="entry name" value="oligo_HPY"/>
    <property type="match status" value="1"/>
</dbReference>
<dbReference type="SUPFAM" id="SSF52540">
    <property type="entry name" value="P-loop containing nucleoside triphosphate hydrolases"/>
    <property type="match status" value="1"/>
</dbReference>
<dbReference type="PANTHER" id="PTHR43067:SF2">
    <property type="entry name" value="OLIGOPEPTIDE ABC TRANSPORTER, ATP-BINDING PROTEIN"/>
    <property type="match status" value="1"/>
</dbReference>
<evidence type="ECO:0000256" key="2">
    <source>
        <dbReference type="ARBA" id="ARBA00022741"/>
    </source>
</evidence>
<evidence type="ECO:0000313" key="5">
    <source>
        <dbReference type="EMBL" id="ADI13301.1"/>
    </source>
</evidence>
<keyword evidence="1" id="KW-0813">Transport</keyword>
<reference evidence="6" key="1">
    <citation type="submission" date="2010-05" db="EMBL/GenBank/DDBJ databases">
        <title>The complete genome of Truepera radiovictris DSM 17093.</title>
        <authorList>
            <consortium name="US DOE Joint Genome Institute (JGI-PGF)"/>
            <person name="Lucas S."/>
            <person name="Copeland A."/>
            <person name="Lapidus A."/>
            <person name="Glavina del Rio T."/>
            <person name="Dalin E."/>
            <person name="Tice H."/>
            <person name="Bruce D."/>
            <person name="Goodwin L."/>
            <person name="Pitluck S."/>
            <person name="Kyrpides N."/>
            <person name="Mavromatis K."/>
            <person name="Ovchinnikova G."/>
            <person name="Munk A.C."/>
            <person name="Detter J.C."/>
            <person name="Han C."/>
            <person name="Tapia R."/>
            <person name="Land M."/>
            <person name="Hauser L."/>
            <person name="Markowitz V."/>
            <person name="Cheng J.-F."/>
            <person name="Hugenholtz P."/>
            <person name="Woyke T."/>
            <person name="Wu D."/>
            <person name="Tindall B."/>
            <person name="Pomrenke H.G."/>
            <person name="Brambilla E."/>
            <person name="Klenk H.-P."/>
            <person name="Eisen J.A."/>
        </authorList>
    </citation>
    <scope>NUCLEOTIDE SEQUENCE [LARGE SCALE GENOMIC DNA]</scope>
    <source>
        <strain evidence="6">DSM 17093 / CIP 108686 / LMG 22925 / RQ-24</strain>
    </source>
</reference>